<keyword evidence="7" id="KW-0804">Transcription</keyword>
<gene>
    <name evidence="13" type="primary">zbtb41</name>
</gene>
<evidence type="ECO:0000256" key="6">
    <source>
        <dbReference type="ARBA" id="ARBA00023015"/>
    </source>
</evidence>
<dbReference type="Ensembl" id="ENSSFAT00005029515.1">
    <property type="protein sequence ID" value="ENSSFAP00005028453.1"/>
    <property type="gene ID" value="ENSSFAG00005014505.1"/>
</dbReference>
<evidence type="ECO:0000256" key="3">
    <source>
        <dbReference type="ARBA" id="ARBA00022737"/>
    </source>
</evidence>
<dbReference type="FunFam" id="3.30.160.60:FF:000710">
    <property type="entry name" value="Zinc finger protein 768"/>
    <property type="match status" value="1"/>
</dbReference>
<dbReference type="Pfam" id="PF00651">
    <property type="entry name" value="BTB"/>
    <property type="match status" value="1"/>
</dbReference>
<reference evidence="13" key="2">
    <citation type="submission" date="2025-08" db="UniProtKB">
        <authorList>
            <consortium name="Ensembl"/>
        </authorList>
    </citation>
    <scope>IDENTIFICATION</scope>
</reference>
<dbReference type="GeneID" id="115405093"/>
<feature type="domain" description="C2H2-type" evidence="12">
    <location>
        <begin position="553"/>
        <end position="580"/>
    </location>
</feature>
<feature type="domain" description="C2H2-type" evidence="12">
    <location>
        <begin position="367"/>
        <end position="394"/>
    </location>
</feature>
<feature type="region of interest" description="Disordered" evidence="10">
    <location>
        <begin position="218"/>
        <end position="349"/>
    </location>
</feature>
<reference evidence="13" key="3">
    <citation type="submission" date="2025-09" db="UniProtKB">
        <authorList>
            <consortium name="Ensembl"/>
        </authorList>
    </citation>
    <scope>IDENTIFICATION</scope>
</reference>
<dbReference type="SUPFAM" id="SSF54695">
    <property type="entry name" value="POZ domain"/>
    <property type="match status" value="1"/>
</dbReference>
<evidence type="ECO:0000256" key="7">
    <source>
        <dbReference type="ARBA" id="ARBA00023163"/>
    </source>
</evidence>
<accession>A0A672HGV5</accession>
<feature type="domain" description="C2H2-type" evidence="12">
    <location>
        <begin position="674"/>
        <end position="701"/>
    </location>
</feature>
<feature type="domain" description="C2H2-type" evidence="12">
    <location>
        <begin position="469"/>
        <end position="496"/>
    </location>
</feature>
<comment type="subcellular location">
    <subcellularLocation>
        <location evidence="1">Nucleus</location>
    </subcellularLocation>
</comment>
<name>A0A672HGV5_SALFA</name>
<evidence type="ECO:0000256" key="4">
    <source>
        <dbReference type="ARBA" id="ARBA00022771"/>
    </source>
</evidence>
<dbReference type="InterPro" id="IPR000210">
    <property type="entry name" value="BTB/POZ_dom"/>
</dbReference>
<dbReference type="PROSITE" id="PS00028">
    <property type="entry name" value="ZINC_FINGER_C2H2_1"/>
    <property type="match status" value="13"/>
</dbReference>
<keyword evidence="8" id="KW-0539">Nucleus</keyword>
<feature type="compositionally biased region" description="Basic residues" evidence="10">
    <location>
        <begin position="238"/>
        <end position="248"/>
    </location>
</feature>
<dbReference type="FunFam" id="3.30.160.60:FF:000841">
    <property type="entry name" value="zinc finger and BTB domain-containing protein 41"/>
    <property type="match status" value="1"/>
</dbReference>
<dbReference type="Gene3D" id="3.30.710.10">
    <property type="entry name" value="Potassium Channel Kv1.1, Chain A"/>
    <property type="match status" value="1"/>
</dbReference>
<evidence type="ECO:0000259" key="12">
    <source>
        <dbReference type="PROSITE" id="PS50157"/>
    </source>
</evidence>
<feature type="compositionally biased region" description="Basic residues" evidence="10">
    <location>
        <begin position="1"/>
        <end position="15"/>
    </location>
</feature>
<dbReference type="FunFam" id="3.30.160.60:FF:001282">
    <property type="entry name" value="Zinc finger and BTB domain-containing protein 41"/>
    <property type="match status" value="1"/>
</dbReference>
<dbReference type="SUPFAM" id="SSF57667">
    <property type="entry name" value="beta-beta-alpha zinc fingers"/>
    <property type="match status" value="7"/>
</dbReference>
<evidence type="ECO:0000256" key="2">
    <source>
        <dbReference type="ARBA" id="ARBA00022723"/>
    </source>
</evidence>
<feature type="domain" description="C2H2-type" evidence="12">
    <location>
        <begin position="524"/>
        <end position="552"/>
    </location>
</feature>
<keyword evidence="14" id="KW-1185">Reference proteome</keyword>
<keyword evidence="3" id="KW-0677">Repeat</keyword>
<feature type="domain" description="BTB" evidence="11">
    <location>
        <begin position="68"/>
        <end position="133"/>
    </location>
</feature>
<dbReference type="FunFam" id="3.30.160.60:FF:001227">
    <property type="entry name" value="Zinc finger and BTB domain containing 41"/>
    <property type="match status" value="1"/>
</dbReference>
<organism evidence="13 14">
    <name type="scientific">Salarias fasciatus</name>
    <name type="common">Jewelled blenny</name>
    <name type="synonym">Blennius fasciatus</name>
    <dbReference type="NCBI Taxonomy" id="181472"/>
    <lineage>
        <taxon>Eukaryota</taxon>
        <taxon>Metazoa</taxon>
        <taxon>Chordata</taxon>
        <taxon>Craniata</taxon>
        <taxon>Vertebrata</taxon>
        <taxon>Euteleostomi</taxon>
        <taxon>Actinopterygii</taxon>
        <taxon>Neopterygii</taxon>
        <taxon>Teleostei</taxon>
        <taxon>Neoteleostei</taxon>
        <taxon>Acanthomorphata</taxon>
        <taxon>Ovalentaria</taxon>
        <taxon>Blenniimorphae</taxon>
        <taxon>Blenniiformes</taxon>
        <taxon>Blennioidei</taxon>
        <taxon>Blenniidae</taxon>
        <taxon>Salariinae</taxon>
        <taxon>Salarias</taxon>
    </lineage>
</organism>
<proteinExistence type="predicted"/>
<keyword evidence="4 9" id="KW-0863">Zinc-finger</keyword>
<dbReference type="CTD" id="360023"/>
<dbReference type="PANTHER" id="PTHR16515">
    <property type="entry name" value="PR DOMAIN ZINC FINGER PROTEIN"/>
    <property type="match status" value="1"/>
</dbReference>
<feature type="compositionally biased region" description="Acidic residues" evidence="10">
    <location>
        <begin position="302"/>
        <end position="312"/>
    </location>
</feature>
<evidence type="ECO:0000313" key="13">
    <source>
        <dbReference type="Ensembl" id="ENSSFAP00005028453.1"/>
    </source>
</evidence>
<dbReference type="OrthoDB" id="654211at2759"/>
<dbReference type="PROSITE" id="PS50097">
    <property type="entry name" value="BTB"/>
    <property type="match status" value="1"/>
</dbReference>
<evidence type="ECO:0000313" key="14">
    <source>
        <dbReference type="Proteomes" id="UP000472267"/>
    </source>
</evidence>
<feature type="region of interest" description="Disordered" evidence="10">
    <location>
        <begin position="165"/>
        <end position="184"/>
    </location>
</feature>
<dbReference type="GO" id="GO:0005634">
    <property type="term" value="C:nucleus"/>
    <property type="evidence" value="ECO:0007669"/>
    <property type="project" value="UniProtKB-SubCell"/>
</dbReference>
<evidence type="ECO:0000256" key="10">
    <source>
        <dbReference type="SAM" id="MobiDB-lite"/>
    </source>
</evidence>
<dbReference type="Pfam" id="PF00096">
    <property type="entry name" value="zf-C2H2"/>
    <property type="match status" value="9"/>
</dbReference>
<dbReference type="GO" id="GO:0010468">
    <property type="term" value="P:regulation of gene expression"/>
    <property type="evidence" value="ECO:0007669"/>
    <property type="project" value="TreeGrafter"/>
</dbReference>
<dbReference type="GO" id="GO:0008270">
    <property type="term" value="F:zinc ion binding"/>
    <property type="evidence" value="ECO:0007669"/>
    <property type="project" value="UniProtKB-KW"/>
</dbReference>
<dbReference type="OMA" id="MVEKASF"/>
<dbReference type="Proteomes" id="UP000472267">
    <property type="component" value="Chromosome 18"/>
</dbReference>
<feature type="domain" description="C2H2-type" evidence="12">
    <location>
        <begin position="609"/>
        <end position="636"/>
    </location>
</feature>
<dbReference type="InterPro" id="IPR013087">
    <property type="entry name" value="Znf_C2H2_type"/>
</dbReference>
<dbReference type="InterPro" id="IPR036236">
    <property type="entry name" value="Znf_C2H2_sf"/>
</dbReference>
<feature type="compositionally biased region" description="Low complexity" evidence="10">
    <location>
        <begin position="228"/>
        <end position="237"/>
    </location>
</feature>
<keyword evidence="2" id="KW-0479">Metal-binding</keyword>
<dbReference type="InParanoid" id="A0A672HGV5"/>
<feature type="compositionally biased region" description="Basic and acidic residues" evidence="10">
    <location>
        <begin position="284"/>
        <end position="301"/>
    </location>
</feature>
<keyword evidence="6" id="KW-0805">Transcription regulation</keyword>
<feature type="domain" description="C2H2-type" evidence="12">
    <location>
        <begin position="581"/>
        <end position="608"/>
    </location>
</feature>
<dbReference type="InterPro" id="IPR050331">
    <property type="entry name" value="Zinc_finger"/>
</dbReference>
<reference evidence="13" key="1">
    <citation type="submission" date="2019-06" db="EMBL/GenBank/DDBJ databases">
        <authorList>
            <consortium name="Wellcome Sanger Institute Data Sharing"/>
        </authorList>
    </citation>
    <scope>NUCLEOTIDE SEQUENCE [LARGE SCALE GENOMIC DNA]</scope>
</reference>
<dbReference type="FunFam" id="3.30.160.60:FF:002343">
    <property type="entry name" value="Zinc finger protein 33A"/>
    <property type="match status" value="1"/>
</dbReference>
<keyword evidence="5" id="KW-0862">Zinc</keyword>
<evidence type="ECO:0000259" key="11">
    <source>
        <dbReference type="PROSITE" id="PS50097"/>
    </source>
</evidence>
<dbReference type="InterPro" id="IPR011333">
    <property type="entry name" value="SKP1/BTB/POZ_sf"/>
</dbReference>
<dbReference type="PROSITE" id="PS50157">
    <property type="entry name" value="ZINC_FINGER_C2H2_2"/>
    <property type="match status" value="12"/>
</dbReference>
<evidence type="ECO:0000256" key="1">
    <source>
        <dbReference type="ARBA" id="ARBA00004123"/>
    </source>
</evidence>
<feature type="domain" description="C2H2-type" evidence="12">
    <location>
        <begin position="497"/>
        <end position="525"/>
    </location>
</feature>
<feature type="compositionally biased region" description="Basic and acidic residues" evidence="10">
    <location>
        <begin position="249"/>
        <end position="267"/>
    </location>
</feature>
<feature type="region of interest" description="Disordered" evidence="10">
    <location>
        <begin position="1"/>
        <end position="37"/>
    </location>
</feature>
<feature type="domain" description="C2H2-type" evidence="12">
    <location>
        <begin position="730"/>
        <end position="754"/>
    </location>
</feature>
<sequence length="912" mass="102278">MRKKSSVVLRPKRGRQAGPSQPCAADPSSAPPDPEAARASGIRCLTMSQHNQNLLKFLDEDRSRQKFCDVSVSVGGKVYRAHKVVLAHGSSYFHAELSKNPAAAAHLTLDHVEDSVFQHLLGFLYTAECVVADADLPALTEAARFLDMMDILKLLCEEGQVQPETGESLKGETSCCDSSAADKHTQNPPGFTCILCSLQFGSDSSLWSHFAESHVDVQQQASTEEEMTASQRSASTRRSPRRRRTPTKYKRDGVEHSADAPEDEKQRSASLIQPDGVTEAGEAPVEKEEANETLKDARQVEAMEEEDEEEERGDVGANAAVRKDDGVNGSSAGRSADRQAKGTSGWSPAYPEGLAPIVIQSGTRRMLQCPKCDKIFDRAGKYESHTRVHTGEKPFQCDVCLQRYSTKSNLTVHKKKHADDAPFQPKEHQCPFCSKLHASRKTLAKHVRRFHPDHIQEFLSKNKRKSEGWKCAICLKTFTRRPHLQEHMILHTQARPFKCSFCDEYFRSRFARLKHQEKYHLGPFPCEICGRQFNDTGNRKRHIECTHGGKRKWTCFVCGKSVRERTTLREHLRIHSGEKPYLCSICGQSFRHGSSYRLHLRVHHDDKRYECNECGKTFIRHDHLTKHQKIHSGEKAHQCEECGKCFRRHDHLTVHYKSVHLGEKVWQKYKTAIHQCEVCKKEFKGKSSLEMHFRTHSGEKPHRCPECHQTFRIKKTLTKHMVIHSDARPFNCPHCSATFKRKDKLKYHVDHVHSARFLEQPLAALAEGKMDSAPFEETSKTYQSEAKSALQSTPSPTGACVPVTLVPVQLAGGPEADLNAHRASSLSSQTHGVVSLQADGPPQQNPGYQAAAAAADLAFLDKYTLTPQPANIAHPVRADPMLDPREQSYLGTLLGLDSASSVTNIPNSDHPH</sequence>
<evidence type="ECO:0000256" key="9">
    <source>
        <dbReference type="PROSITE-ProRule" id="PRU00042"/>
    </source>
</evidence>
<dbReference type="FunFam" id="3.30.160.60:FF:002627">
    <property type="entry name" value="Zinc finger and BTB domain-containing 41"/>
    <property type="match status" value="1"/>
</dbReference>
<dbReference type="SMART" id="SM00355">
    <property type="entry name" value="ZnF_C2H2"/>
    <property type="match status" value="14"/>
</dbReference>
<feature type="domain" description="C2H2-type" evidence="12">
    <location>
        <begin position="637"/>
        <end position="665"/>
    </location>
</feature>
<dbReference type="FunCoup" id="A0A672HGV5">
    <property type="interactions" value="918"/>
</dbReference>
<dbReference type="AlphaFoldDB" id="A0A672HGV5"/>
<evidence type="ECO:0000256" key="5">
    <source>
        <dbReference type="ARBA" id="ARBA00022833"/>
    </source>
</evidence>
<feature type="domain" description="C2H2-type" evidence="12">
    <location>
        <begin position="702"/>
        <end position="729"/>
    </location>
</feature>
<evidence type="ECO:0008006" key="15">
    <source>
        <dbReference type="Google" id="ProtNLM"/>
    </source>
</evidence>
<dbReference type="SMART" id="SM00225">
    <property type="entry name" value="BTB"/>
    <property type="match status" value="1"/>
</dbReference>
<dbReference type="PANTHER" id="PTHR16515:SF49">
    <property type="entry name" value="GASTRULA ZINC FINGER PROTEIN XLCGF49.1-LIKE-RELATED"/>
    <property type="match status" value="1"/>
</dbReference>
<evidence type="ECO:0000256" key="8">
    <source>
        <dbReference type="ARBA" id="ARBA00023242"/>
    </source>
</evidence>
<feature type="domain" description="C2H2-type" evidence="12">
    <location>
        <begin position="395"/>
        <end position="422"/>
    </location>
</feature>
<dbReference type="FunFam" id="3.30.160.60:FF:000337">
    <property type="entry name" value="Zinc finger and BTB domain containing 41"/>
    <property type="match status" value="2"/>
</dbReference>
<dbReference type="Gene3D" id="3.30.160.60">
    <property type="entry name" value="Classic Zinc Finger"/>
    <property type="match status" value="11"/>
</dbReference>
<protein>
    <recommendedName>
        <fullName evidence="15">Zinc finger and BTB domain containing 41</fullName>
    </recommendedName>
</protein>
<dbReference type="RefSeq" id="XP_029970408.1">
    <property type="nucleotide sequence ID" value="XM_030114548.1"/>
</dbReference>
<feature type="compositionally biased region" description="Low complexity" evidence="10">
    <location>
        <begin position="19"/>
        <end position="28"/>
    </location>
</feature>